<feature type="region of interest" description="Disordered" evidence="1">
    <location>
        <begin position="371"/>
        <end position="460"/>
    </location>
</feature>
<organism evidence="3 4">
    <name type="scientific">Fonsecaea pedrosoi CBS 271.37</name>
    <dbReference type="NCBI Taxonomy" id="1442368"/>
    <lineage>
        <taxon>Eukaryota</taxon>
        <taxon>Fungi</taxon>
        <taxon>Dikarya</taxon>
        <taxon>Ascomycota</taxon>
        <taxon>Pezizomycotina</taxon>
        <taxon>Eurotiomycetes</taxon>
        <taxon>Chaetothyriomycetidae</taxon>
        <taxon>Chaetothyriales</taxon>
        <taxon>Herpotrichiellaceae</taxon>
        <taxon>Fonsecaea</taxon>
    </lineage>
</organism>
<keyword evidence="4" id="KW-1185">Reference proteome</keyword>
<feature type="compositionally biased region" description="Basic and acidic residues" evidence="1">
    <location>
        <begin position="427"/>
        <end position="436"/>
    </location>
</feature>
<dbReference type="HOGENOM" id="CLU_022040_1_0_1"/>
<dbReference type="Proteomes" id="UP000053029">
    <property type="component" value="Unassembled WGS sequence"/>
</dbReference>
<dbReference type="AlphaFoldDB" id="A0A0D2GJD3"/>
<dbReference type="RefSeq" id="XP_013282478.1">
    <property type="nucleotide sequence ID" value="XM_013427024.1"/>
</dbReference>
<keyword evidence="2" id="KW-1133">Transmembrane helix</keyword>
<dbReference type="GeneID" id="25307998"/>
<evidence type="ECO:0000256" key="2">
    <source>
        <dbReference type="SAM" id="Phobius"/>
    </source>
</evidence>
<accession>A0A0D2GJD3</accession>
<dbReference type="STRING" id="1442368.A0A0D2GJD3"/>
<evidence type="ECO:0000313" key="4">
    <source>
        <dbReference type="Proteomes" id="UP000053029"/>
    </source>
</evidence>
<feature type="compositionally biased region" description="Basic and acidic residues" evidence="1">
    <location>
        <begin position="378"/>
        <end position="393"/>
    </location>
</feature>
<feature type="compositionally biased region" description="Basic and acidic residues" evidence="1">
    <location>
        <begin position="450"/>
        <end position="460"/>
    </location>
</feature>
<evidence type="ECO:0000256" key="1">
    <source>
        <dbReference type="SAM" id="MobiDB-lite"/>
    </source>
</evidence>
<sequence length="460" mass="51469">MAAITQTIAIIDRSNKVVSTTKQLKNVFKEAKMAYLERKAEIAAERKARDEKELRKAMKNVTIAEDTRSEASRRSRRHHSHSNEVDHGRYRPAESQHHHPPEYYYRDAHAAPEVAAPMAPEEAFPRHVGLAEFNQELYGHHNPVSPVPEYSAPPYGGNGLVRRTTDLPLDAHRPHRPPPVRSHSVSDVDMDLAYGEFHPESLMLDPKVEQKLQKQEMSSLVLKCKILMEEANCAQHSVRAIISHLQTNPDSMAAVALTLAEISNLAAKMTPGALAAFKVGAPSVFAMLAAPEFLIAVGVGVGITVVMFGGYKIIKKIRARVGDKEEDAVDEMLDVKELDRIEHWRRGIPDAETASVATSVEGEFITPLAARSMGHLPLPREHGGEKHKEPRTESKKKKHHRRIDDDPDRTVVGSENSSKSRRSKGSSRSEKREKALVKPKRPSTLRRMFLTRESEVSSRR</sequence>
<protein>
    <submittedName>
        <fullName evidence="3">Uncharacterized protein</fullName>
    </submittedName>
</protein>
<feature type="compositionally biased region" description="Basic and acidic residues" evidence="1">
    <location>
        <begin position="81"/>
        <end position="100"/>
    </location>
</feature>
<name>A0A0D2GJD3_9EURO</name>
<reference evidence="3 4" key="1">
    <citation type="submission" date="2015-01" db="EMBL/GenBank/DDBJ databases">
        <title>The Genome Sequence of Fonsecaea pedrosoi CBS 271.37.</title>
        <authorList>
            <consortium name="The Broad Institute Genomics Platform"/>
            <person name="Cuomo C."/>
            <person name="de Hoog S."/>
            <person name="Gorbushina A."/>
            <person name="Stielow B."/>
            <person name="Teixiera M."/>
            <person name="Abouelleil A."/>
            <person name="Chapman S.B."/>
            <person name="Priest M."/>
            <person name="Young S.K."/>
            <person name="Wortman J."/>
            <person name="Nusbaum C."/>
            <person name="Birren B."/>
        </authorList>
    </citation>
    <scope>NUCLEOTIDE SEQUENCE [LARGE SCALE GENOMIC DNA]</scope>
    <source>
        <strain evidence="3 4">CBS 271.37</strain>
    </source>
</reference>
<keyword evidence="2" id="KW-0472">Membrane</keyword>
<proteinExistence type="predicted"/>
<dbReference type="VEuPathDB" id="FungiDB:Z517_08508"/>
<dbReference type="EMBL" id="KN846973">
    <property type="protein sequence ID" value="KIW78670.1"/>
    <property type="molecule type" value="Genomic_DNA"/>
</dbReference>
<dbReference type="OrthoDB" id="5402307at2759"/>
<feature type="transmembrane region" description="Helical" evidence="2">
    <location>
        <begin position="293"/>
        <end position="314"/>
    </location>
</feature>
<gene>
    <name evidence="3" type="ORF">Z517_08508</name>
</gene>
<feature type="region of interest" description="Disordered" evidence="1">
    <location>
        <begin position="56"/>
        <end position="100"/>
    </location>
</feature>
<keyword evidence="2" id="KW-0812">Transmembrane</keyword>
<evidence type="ECO:0000313" key="3">
    <source>
        <dbReference type="EMBL" id="KIW78670.1"/>
    </source>
</evidence>